<reference evidence="6" key="1">
    <citation type="submission" date="2019-04" db="EMBL/GenBank/DDBJ databases">
        <title>Genome assembly of Zosterops borbonicus 15179.</title>
        <authorList>
            <person name="Leroy T."/>
            <person name="Anselmetti Y."/>
            <person name="Tilak M.-K."/>
            <person name="Nabholz B."/>
        </authorList>
    </citation>
    <scope>NUCLEOTIDE SEQUENCE</scope>
    <source>
        <strain evidence="6">HGM_15179</strain>
        <tissue evidence="6">Muscle</tissue>
    </source>
</reference>
<dbReference type="GO" id="GO:0005634">
    <property type="term" value="C:nucleus"/>
    <property type="evidence" value="ECO:0007669"/>
    <property type="project" value="TreeGrafter"/>
</dbReference>
<feature type="non-terminal residue" evidence="6">
    <location>
        <position position="1"/>
    </location>
</feature>
<feature type="non-terminal residue" evidence="6">
    <location>
        <position position="61"/>
    </location>
</feature>
<dbReference type="AlphaFoldDB" id="A0A8K1D3S1"/>
<keyword evidence="4" id="KW-1015">Disulfide bond</keyword>
<organism evidence="6 7">
    <name type="scientific">Zosterops borbonicus</name>
    <dbReference type="NCBI Taxonomy" id="364589"/>
    <lineage>
        <taxon>Eukaryota</taxon>
        <taxon>Metazoa</taxon>
        <taxon>Chordata</taxon>
        <taxon>Craniata</taxon>
        <taxon>Vertebrata</taxon>
        <taxon>Euteleostomi</taxon>
        <taxon>Archelosauria</taxon>
        <taxon>Archosauria</taxon>
        <taxon>Dinosauria</taxon>
        <taxon>Saurischia</taxon>
        <taxon>Theropoda</taxon>
        <taxon>Coelurosauria</taxon>
        <taxon>Aves</taxon>
        <taxon>Neognathae</taxon>
        <taxon>Neoaves</taxon>
        <taxon>Telluraves</taxon>
        <taxon>Australaves</taxon>
        <taxon>Passeriformes</taxon>
        <taxon>Sylvioidea</taxon>
        <taxon>Zosteropidae</taxon>
        <taxon>Zosterops</taxon>
    </lineage>
</organism>
<dbReference type="EMBL" id="SWJQ01025712">
    <property type="protein sequence ID" value="TRZ04607.1"/>
    <property type="molecule type" value="Genomic_DNA"/>
</dbReference>
<evidence type="ECO:0000313" key="6">
    <source>
        <dbReference type="EMBL" id="TRZ04607.1"/>
    </source>
</evidence>
<keyword evidence="5" id="KW-0325">Glycoprotein</keyword>
<name>A0A8K1D3S1_9PASS</name>
<dbReference type="OrthoDB" id="9018825at2759"/>
<dbReference type="GO" id="GO:0042981">
    <property type="term" value="P:regulation of apoptotic process"/>
    <property type="evidence" value="ECO:0007669"/>
    <property type="project" value="TreeGrafter"/>
</dbReference>
<proteinExistence type="inferred from homology"/>
<evidence type="ECO:0000256" key="5">
    <source>
        <dbReference type="ARBA" id="ARBA00023180"/>
    </source>
</evidence>
<dbReference type="GO" id="GO:0005615">
    <property type="term" value="C:extracellular space"/>
    <property type="evidence" value="ECO:0007669"/>
    <property type="project" value="TreeGrafter"/>
</dbReference>
<comment type="caution">
    <text evidence="6">The sequence shown here is derived from an EMBL/GenBank/DDBJ whole genome shotgun (WGS) entry which is preliminary data.</text>
</comment>
<dbReference type="GO" id="GO:0032436">
    <property type="term" value="P:positive regulation of proteasomal ubiquitin-dependent protein catabolic process"/>
    <property type="evidence" value="ECO:0007669"/>
    <property type="project" value="TreeGrafter"/>
</dbReference>
<accession>A0A8K1D3S1</accession>
<keyword evidence="3" id="KW-0964">Secreted</keyword>
<evidence type="ECO:0000313" key="7">
    <source>
        <dbReference type="Proteomes" id="UP000796761"/>
    </source>
</evidence>
<dbReference type="Pfam" id="PF01093">
    <property type="entry name" value="Clusterin"/>
    <property type="match status" value="1"/>
</dbReference>
<dbReference type="PANTHER" id="PTHR10970">
    <property type="entry name" value="CLUSTERIN"/>
    <property type="match status" value="1"/>
</dbReference>
<evidence type="ECO:0000256" key="2">
    <source>
        <dbReference type="ARBA" id="ARBA00010069"/>
    </source>
</evidence>
<protein>
    <submittedName>
        <fullName evidence="6">Uncharacterized protein</fullName>
    </submittedName>
</protein>
<gene>
    <name evidence="6" type="ORF">HGM15179_022500</name>
</gene>
<evidence type="ECO:0000256" key="1">
    <source>
        <dbReference type="ARBA" id="ARBA00004613"/>
    </source>
</evidence>
<dbReference type="InterPro" id="IPR000753">
    <property type="entry name" value="Clusterin-like"/>
</dbReference>
<sequence length="61" mass="6756">VLSKAPNPEDPSAPPDTQVTVQLFDSEPLELTVPGDIPWDHPKFMDVVAEQALQRFKENAV</sequence>
<evidence type="ECO:0000256" key="4">
    <source>
        <dbReference type="ARBA" id="ARBA00023157"/>
    </source>
</evidence>
<dbReference type="PANTHER" id="PTHR10970:SF1">
    <property type="entry name" value="CLUSTERIN"/>
    <property type="match status" value="1"/>
</dbReference>
<dbReference type="Proteomes" id="UP000796761">
    <property type="component" value="Unassembled WGS sequence"/>
</dbReference>
<comment type="similarity">
    <text evidence="2">Belongs to the clusterin family.</text>
</comment>
<evidence type="ECO:0000256" key="3">
    <source>
        <dbReference type="ARBA" id="ARBA00022525"/>
    </source>
</evidence>
<keyword evidence="7" id="KW-1185">Reference proteome</keyword>
<dbReference type="GO" id="GO:0051787">
    <property type="term" value="F:misfolded protein binding"/>
    <property type="evidence" value="ECO:0007669"/>
    <property type="project" value="TreeGrafter"/>
</dbReference>
<comment type="subcellular location">
    <subcellularLocation>
        <location evidence="1">Secreted</location>
    </subcellularLocation>
</comment>